<accession>A0A0R2EZR1</accession>
<reference evidence="2 3" key="1">
    <citation type="journal article" date="2015" name="Genome Announc.">
        <title>Expanding the biotechnology potential of lactobacilli through comparative genomics of 213 strains and associated genera.</title>
        <authorList>
            <person name="Sun Z."/>
            <person name="Harris H.M."/>
            <person name="McCann A."/>
            <person name="Guo C."/>
            <person name="Argimon S."/>
            <person name="Zhang W."/>
            <person name="Yang X."/>
            <person name="Jeffery I.B."/>
            <person name="Cooney J.C."/>
            <person name="Kagawa T.F."/>
            <person name="Liu W."/>
            <person name="Song Y."/>
            <person name="Salvetti E."/>
            <person name="Wrobel A."/>
            <person name="Rasinkangas P."/>
            <person name="Parkhill J."/>
            <person name="Rea M.C."/>
            <person name="O'Sullivan O."/>
            <person name="Ritari J."/>
            <person name="Douillard F.P."/>
            <person name="Paul Ross R."/>
            <person name="Yang R."/>
            <person name="Briner A.E."/>
            <person name="Felis G.E."/>
            <person name="de Vos W.M."/>
            <person name="Barrangou R."/>
            <person name="Klaenhammer T.R."/>
            <person name="Caufield P.W."/>
            <person name="Cui Y."/>
            <person name="Zhang H."/>
            <person name="O'Toole P.W."/>
        </authorList>
    </citation>
    <scope>NUCLEOTIDE SEQUENCE [LARGE SCALE GENOMIC DNA]</scope>
    <source>
        <strain evidence="2 3">DSM 23365</strain>
    </source>
</reference>
<gene>
    <name evidence="2" type="ORF">FD14_GL000995</name>
</gene>
<comment type="caution">
    <text evidence="2">The sequence shown here is derived from an EMBL/GenBank/DDBJ whole genome shotgun (WGS) entry which is preliminary data.</text>
</comment>
<keyword evidence="1" id="KW-0732">Signal</keyword>
<evidence type="ECO:0000313" key="2">
    <source>
        <dbReference type="EMBL" id="KRN21555.1"/>
    </source>
</evidence>
<sequence length="289" mass="31896">MSKLTTIVLASLTLVGIGLTTSTGQANSSQPKRTKIDVYTYGANDGGFATNWYRLKHATKVNVTYSAVTNSHAINKTLKLAKGTIIGAQRYHHGAASQKDAYTTGYMTPNISYHLKSRLVNKHVYGFGAVSFKLSPKQVVQIHRPAYALPYGSGTLYTGGLGSIKTLNRNVDAVKLTSDGYIETYNNDPKKYGSFWGTLESHYDTKPTSSAKITHTIKRNNTVYLYYAKHLAGMNDQQVRRSGNYKYRLALTNMHTPYQYNDDAYGGKKAVASIYHLGGTPYFTVIGTE</sequence>
<evidence type="ECO:0000256" key="1">
    <source>
        <dbReference type="SAM" id="SignalP"/>
    </source>
</evidence>
<dbReference type="AlphaFoldDB" id="A0A0R2EZR1"/>
<proteinExistence type="predicted"/>
<dbReference type="RefSeq" id="WP_054735904.1">
    <property type="nucleotide sequence ID" value="NZ_AYZM01000111.1"/>
</dbReference>
<evidence type="ECO:0000313" key="3">
    <source>
        <dbReference type="Proteomes" id="UP000051442"/>
    </source>
</evidence>
<dbReference type="Proteomes" id="UP000051442">
    <property type="component" value="Unassembled WGS sequence"/>
</dbReference>
<dbReference type="EMBL" id="AYZM01000111">
    <property type="protein sequence ID" value="KRN21555.1"/>
    <property type="molecule type" value="Genomic_DNA"/>
</dbReference>
<keyword evidence="3" id="KW-1185">Reference proteome</keyword>
<feature type="signal peptide" evidence="1">
    <location>
        <begin position="1"/>
        <end position="26"/>
    </location>
</feature>
<organism evidence="2 3">
    <name type="scientific">Secundilactobacillus similis DSM 23365 = JCM 2765</name>
    <dbReference type="NCBI Taxonomy" id="1423804"/>
    <lineage>
        <taxon>Bacteria</taxon>
        <taxon>Bacillati</taxon>
        <taxon>Bacillota</taxon>
        <taxon>Bacilli</taxon>
        <taxon>Lactobacillales</taxon>
        <taxon>Lactobacillaceae</taxon>
        <taxon>Secundilactobacillus</taxon>
    </lineage>
</organism>
<name>A0A0R2EZR1_9LACO</name>
<dbReference type="OrthoDB" id="2284251at2"/>
<feature type="chain" id="PRO_5006416677" evidence="1">
    <location>
        <begin position="27"/>
        <end position="289"/>
    </location>
</feature>
<dbReference type="PATRIC" id="fig|1423804.4.peg.1073"/>
<protein>
    <submittedName>
        <fullName evidence="2">Uncharacterized protein</fullName>
    </submittedName>
</protein>